<keyword evidence="3" id="KW-0479">Metal-binding</keyword>
<evidence type="ECO:0000259" key="5">
    <source>
        <dbReference type="Pfam" id="PF00174"/>
    </source>
</evidence>
<comment type="cofactor">
    <cofactor evidence="1">
        <name>Mo-molybdopterin</name>
        <dbReference type="ChEBI" id="CHEBI:71302"/>
    </cofactor>
</comment>
<keyword evidence="8" id="KW-1185">Reference proteome</keyword>
<dbReference type="Gene3D" id="2.60.40.650">
    <property type="match status" value="1"/>
</dbReference>
<dbReference type="InterPro" id="IPR006311">
    <property type="entry name" value="TAT_signal"/>
</dbReference>
<dbReference type="PANTHER" id="PTHR19372:SF7">
    <property type="entry name" value="SULFITE OXIDASE, MITOCHONDRIAL"/>
    <property type="match status" value="1"/>
</dbReference>
<dbReference type="Proteomes" id="UP000317496">
    <property type="component" value="Chromosome"/>
</dbReference>
<protein>
    <submittedName>
        <fullName evidence="7">Sulfite oxidase</fullName>
    </submittedName>
</protein>
<dbReference type="SUPFAM" id="SSF81296">
    <property type="entry name" value="E set domains"/>
    <property type="match status" value="1"/>
</dbReference>
<dbReference type="InterPro" id="IPR036374">
    <property type="entry name" value="OxRdtase_Mopterin-bd_sf"/>
</dbReference>
<dbReference type="KEGG" id="fer:FNB15_14835"/>
<dbReference type="InterPro" id="IPR008335">
    <property type="entry name" value="Mopterin_OxRdtase_euk"/>
</dbReference>
<evidence type="ECO:0000256" key="3">
    <source>
        <dbReference type="ARBA" id="ARBA00022723"/>
    </source>
</evidence>
<evidence type="ECO:0000259" key="6">
    <source>
        <dbReference type="Pfam" id="PF03404"/>
    </source>
</evidence>
<keyword evidence="4" id="KW-0560">Oxidoreductase</keyword>
<accession>A0A516H7M3</accession>
<dbReference type="Gene3D" id="3.90.420.10">
    <property type="entry name" value="Oxidoreductase, molybdopterin-binding domain"/>
    <property type="match status" value="1"/>
</dbReference>
<dbReference type="GO" id="GO:0030151">
    <property type="term" value="F:molybdenum ion binding"/>
    <property type="evidence" value="ECO:0007669"/>
    <property type="project" value="InterPro"/>
</dbReference>
<dbReference type="InterPro" id="IPR000572">
    <property type="entry name" value="OxRdtase_Mopterin-bd_dom"/>
</dbReference>
<name>A0A516H7M3_9PROT</name>
<dbReference type="Pfam" id="PF03404">
    <property type="entry name" value="Mo-co_dimer"/>
    <property type="match status" value="1"/>
</dbReference>
<dbReference type="SUPFAM" id="SSF56524">
    <property type="entry name" value="Oxidoreductase molybdopterin-binding domain"/>
    <property type="match status" value="1"/>
</dbReference>
<evidence type="ECO:0000256" key="1">
    <source>
        <dbReference type="ARBA" id="ARBA00001924"/>
    </source>
</evidence>
<evidence type="ECO:0000256" key="4">
    <source>
        <dbReference type="ARBA" id="ARBA00023002"/>
    </source>
</evidence>
<evidence type="ECO:0000256" key="2">
    <source>
        <dbReference type="ARBA" id="ARBA00022505"/>
    </source>
</evidence>
<feature type="domain" description="Moybdenum cofactor oxidoreductase dimerisation" evidence="6">
    <location>
        <begin position="317"/>
        <end position="433"/>
    </location>
</feature>
<dbReference type="InterPro" id="IPR014756">
    <property type="entry name" value="Ig_E-set"/>
</dbReference>
<dbReference type="PRINTS" id="PR00407">
    <property type="entry name" value="EUMOPTERIN"/>
</dbReference>
<dbReference type="GO" id="GO:0008482">
    <property type="term" value="F:sulfite oxidase activity"/>
    <property type="evidence" value="ECO:0007669"/>
    <property type="project" value="TreeGrafter"/>
</dbReference>
<evidence type="ECO:0000313" key="8">
    <source>
        <dbReference type="Proteomes" id="UP000317496"/>
    </source>
</evidence>
<reference evidence="7 8" key="1">
    <citation type="submission" date="2019-07" db="EMBL/GenBank/DDBJ databases">
        <title>Genome sequencing for Ferrovibrio sp. K5.</title>
        <authorList>
            <person name="Park S.-J."/>
        </authorList>
    </citation>
    <scope>NUCLEOTIDE SEQUENCE [LARGE SCALE GENOMIC DNA]</scope>
    <source>
        <strain evidence="7 8">K5</strain>
    </source>
</reference>
<dbReference type="NCBIfam" id="TIGR01409">
    <property type="entry name" value="TAT_signal_seq"/>
    <property type="match status" value="1"/>
</dbReference>
<dbReference type="InterPro" id="IPR005066">
    <property type="entry name" value="MoCF_OxRdtse_dimer"/>
</dbReference>
<gene>
    <name evidence="7" type="ORF">FNB15_14835</name>
</gene>
<dbReference type="InterPro" id="IPR019546">
    <property type="entry name" value="TAT_signal_bac_arc"/>
</dbReference>
<keyword evidence="2" id="KW-0500">Molybdenum</keyword>
<evidence type="ECO:0000313" key="7">
    <source>
        <dbReference type="EMBL" id="QDO99776.1"/>
    </source>
</evidence>
<dbReference type="CDD" id="cd02110">
    <property type="entry name" value="SO_family_Moco_dimer"/>
    <property type="match status" value="1"/>
</dbReference>
<dbReference type="OrthoDB" id="9778777at2"/>
<dbReference type="EMBL" id="CP041636">
    <property type="protein sequence ID" value="QDO99776.1"/>
    <property type="molecule type" value="Genomic_DNA"/>
</dbReference>
<dbReference type="GO" id="GO:0043546">
    <property type="term" value="F:molybdopterin cofactor binding"/>
    <property type="evidence" value="ECO:0007669"/>
    <property type="project" value="TreeGrafter"/>
</dbReference>
<sequence length="437" mass="46795">MRSKERGLFELYRDDPERADALVFNRRGLLKGSALAAMGAAVGGAIPFSGNMPSGYVPAALAQGAPAGAAPKVLKMDGKADLVILGDKPLVAETPEHLLNDDVTPNDKIFIRNNGVAPDPVSSPDSWEFTVDGEVNNALKLTLGEMKKKFQPVTLALQMECGGNGRSAFEPKASGNQWTNGAISNARWTGIRLKDVLQAAGLKPGAVYTGHYGSDTHLSGDATKPAISRGVPIAKAMEEHTIIAYAVNGGPIPQINGAPLRLIVPGWPGSTSQKWVNRIWIRDREHDGQGMGGTSYRVPIKPMVPGDKADPKNFRILESMPVRSIITNIANGTELKAGTRQVGLRGHAWAGDHSVRDVHVSADFGQTWTTAKVGKAANKYAWQTWTADLKLPDAGYYELWVKATDSNGRSQGHAPGHWNPQGYNGNAMHRVAVLVPA</sequence>
<dbReference type="Pfam" id="PF00174">
    <property type="entry name" value="Oxidored_molyb"/>
    <property type="match status" value="1"/>
</dbReference>
<feature type="domain" description="Oxidoreductase molybdopterin-binding" evidence="5">
    <location>
        <begin position="120"/>
        <end position="288"/>
    </location>
</feature>
<proteinExistence type="predicted"/>
<dbReference type="GO" id="GO:0006790">
    <property type="term" value="P:sulfur compound metabolic process"/>
    <property type="evidence" value="ECO:0007669"/>
    <property type="project" value="TreeGrafter"/>
</dbReference>
<dbReference type="PROSITE" id="PS51318">
    <property type="entry name" value="TAT"/>
    <property type="match status" value="1"/>
</dbReference>
<dbReference type="AlphaFoldDB" id="A0A516H7M3"/>
<dbReference type="PANTHER" id="PTHR19372">
    <property type="entry name" value="SULFITE REDUCTASE"/>
    <property type="match status" value="1"/>
</dbReference>
<dbReference type="GO" id="GO:0020037">
    <property type="term" value="F:heme binding"/>
    <property type="evidence" value="ECO:0007669"/>
    <property type="project" value="TreeGrafter"/>
</dbReference>
<organism evidence="7 8">
    <name type="scientific">Ferrovibrio terrae</name>
    <dbReference type="NCBI Taxonomy" id="2594003"/>
    <lineage>
        <taxon>Bacteria</taxon>
        <taxon>Pseudomonadati</taxon>
        <taxon>Pseudomonadota</taxon>
        <taxon>Alphaproteobacteria</taxon>
        <taxon>Rhodospirillales</taxon>
        <taxon>Rhodospirillaceae</taxon>
        <taxon>Ferrovibrio</taxon>
    </lineage>
</organism>